<accession>A0A9W9PT61</accession>
<organism evidence="2 3">
    <name type="scientific">Penicillium atrosanguineum</name>
    <dbReference type="NCBI Taxonomy" id="1132637"/>
    <lineage>
        <taxon>Eukaryota</taxon>
        <taxon>Fungi</taxon>
        <taxon>Dikarya</taxon>
        <taxon>Ascomycota</taxon>
        <taxon>Pezizomycotina</taxon>
        <taxon>Eurotiomycetes</taxon>
        <taxon>Eurotiomycetidae</taxon>
        <taxon>Eurotiales</taxon>
        <taxon>Aspergillaceae</taxon>
        <taxon>Penicillium</taxon>
    </lineage>
</organism>
<reference evidence="2" key="1">
    <citation type="submission" date="2022-12" db="EMBL/GenBank/DDBJ databases">
        <authorList>
            <person name="Petersen C."/>
        </authorList>
    </citation>
    <scope>NUCLEOTIDE SEQUENCE</scope>
    <source>
        <strain evidence="2">IBT 21472</strain>
    </source>
</reference>
<evidence type="ECO:0000313" key="2">
    <source>
        <dbReference type="EMBL" id="KAJ5308567.1"/>
    </source>
</evidence>
<gene>
    <name evidence="2" type="ORF">N7476_009223</name>
    <name evidence="1" type="ORF">N7476_010541</name>
</gene>
<keyword evidence="3" id="KW-1185">Reference proteome</keyword>
<evidence type="ECO:0000313" key="1">
    <source>
        <dbReference type="EMBL" id="KAJ5303742.1"/>
    </source>
</evidence>
<reference evidence="2" key="2">
    <citation type="journal article" date="2023" name="IMA Fungus">
        <title>Comparative genomic study of the Penicillium genus elucidates a diverse pangenome and 15 lateral gene transfer events.</title>
        <authorList>
            <person name="Petersen C."/>
            <person name="Sorensen T."/>
            <person name="Nielsen M.R."/>
            <person name="Sondergaard T.E."/>
            <person name="Sorensen J.L."/>
            <person name="Fitzpatrick D.A."/>
            <person name="Frisvad J.C."/>
            <person name="Nielsen K.L."/>
        </authorList>
    </citation>
    <scope>NUCLEOTIDE SEQUENCE</scope>
    <source>
        <strain evidence="2">IBT 21472</strain>
    </source>
</reference>
<evidence type="ECO:0000313" key="3">
    <source>
        <dbReference type="Proteomes" id="UP001147746"/>
    </source>
</evidence>
<name>A0A9W9PT61_9EURO</name>
<dbReference type="EMBL" id="JAPZBO010000009">
    <property type="protein sequence ID" value="KAJ5303742.1"/>
    <property type="molecule type" value="Genomic_DNA"/>
</dbReference>
<dbReference type="EMBL" id="JAPZBO010000008">
    <property type="protein sequence ID" value="KAJ5308567.1"/>
    <property type="molecule type" value="Genomic_DNA"/>
</dbReference>
<protein>
    <submittedName>
        <fullName evidence="2">Uncharacterized protein</fullName>
    </submittedName>
</protein>
<proteinExistence type="predicted"/>
<sequence>MDFVIELLNQEIQSSEYECALVCVLAVLGVGDHEGGRPWKDPNSYPPILSSVIKISRFVIVHKAYLLDPNARELFQGTQNRLDGEWMGPSPMEDPGYIFGDEGYSSSPPLTPPPRIPSTPILSSSPAFNSLPARSSSPLVAFTPQTRQEPKTFREWIRIMTNKFMVHGTASPMEWMLDLRRYGLKVHYNTPSDGHISWEGHDQLSYKAMRFTMGAFRGFIHGLTASARQLMVDHVLMCRPDQIPVIPWDRMADDFNQPKAGWSFLQDPRTSWPVNGAQWMSDRVRTERPLQQLFIHADEGRFSIDGIKRFFGFVADFKEKLAVVSHITSGQPARGPELLSIRHRNTAAGGQRNVFIEDGLVALVTRYHKGFYASGDAIPWGCEHPTTMPTLGFP</sequence>
<dbReference type="Proteomes" id="UP001147746">
    <property type="component" value="Unassembled WGS sequence"/>
</dbReference>
<dbReference type="AlphaFoldDB" id="A0A9W9PT61"/>
<comment type="caution">
    <text evidence="2">The sequence shown here is derived from an EMBL/GenBank/DDBJ whole genome shotgun (WGS) entry which is preliminary data.</text>
</comment>